<keyword evidence="6 8" id="KW-0503">Monooxygenase</keyword>
<evidence type="ECO:0000256" key="7">
    <source>
        <dbReference type="PIRSR" id="PIRSR602401-1"/>
    </source>
</evidence>
<dbReference type="EMBL" id="KE145352">
    <property type="protein sequence ID" value="EPE37168.1"/>
    <property type="molecule type" value="Genomic_DNA"/>
</dbReference>
<dbReference type="PANTHER" id="PTHR24287:SF5">
    <property type="entry name" value="P450, PUTATIVE (EUROFUNG)-RELATED"/>
    <property type="match status" value="1"/>
</dbReference>
<name>S3EG66_GLAL2</name>
<evidence type="ECO:0000256" key="9">
    <source>
        <dbReference type="SAM" id="Phobius"/>
    </source>
</evidence>
<dbReference type="AlphaFoldDB" id="S3EG66"/>
<dbReference type="GO" id="GO:0020037">
    <property type="term" value="F:heme binding"/>
    <property type="evidence" value="ECO:0007669"/>
    <property type="project" value="InterPro"/>
</dbReference>
<comment type="similarity">
    <text evidence="2 8">Belongs to the cytochrome P450 family.</text>
</comment>
<keyword evidence="11" id="KW-1185">Reference proteome</keyword>
<dbReference type="PROSITE" id="PS00086">
    <property type="entry name" value="CYTOCHROME_P450"/>
    <property type="match status" value="1"/>
</dbReference>
<keyword evidence="9" id="KW-0812">Transmembrane</keyword>
<evidence type="ECO:0000313" key="10">
    <source>
        <dbReference type="EMBL" id="EPE37168.1"/>
    </source>
</evidence>
<accession>S3EG66</accession>
<keyword evidence="5 7" id="KW-0408">Iron</keyword>
<keyword evidence="3 7" id="KW-0479">Metal-binding</keyword>
<dbReference type="GO" id="GO:0005506">
    <property type="term" value="F:iron ion binding"/>
    <property type="evidence" value="ECO:0007669"/>
    <property type="project" value="InterPro"/>
</dbReference>
<evidence type="ECO:0000256" key="3">
    <source>
        <dbReference type="ARBA" id="ARBA00022723"/>
    </source>
</evidence>
<dbReference type="KEGG" id="glz:GLAREA_09331"/>
<dbReference type="OrthoDB" id="1470350at2759"/>
<dbReference type="eggNOG" id="KOG0157">
    <property type="taxonomic scope" value="Eukaryota"/>
</dbReference>
<dbReference type="PANTHER" id="PTHR24287">
    <property type="entry name" value="P450, PUTATIVE (EUROFUNG)-RELATED"/>
    <property type="match status" value="1"/>
</dbReference>
<protein>
    <submittedName>
        <fullName evidence="10">Cytochrome P450</fullName>
    </submittedName>
</protein>
<dbReference type="GeneID" id="19468379"/>
<feature type="binding site" description="axial binding residue" evidence="7">
    <location>
        <position position="453"/>
    </location>
    <ligand>
        <name>heme</name>
        <dbReference type="ChEBI" id="CHEBI:30413"/>
    </ligand>
    <ligandPart>
        <name>Fe</name>
        <dbReference type="ChEBI" id="CHEBI:18248"/>
    </ligandPart>
</feature>
<dbReference type="InterPro" id="IPR017972">
    <property type="entry name" value="Cyt_P450_CS"/>
</dbReference>
<dbReference type="STRING" id="1116229.S3EG66"/>
<feature type="transmembrane region" description="Helical" evidence="9">
    <location>
        <begin position="6"/>
        <end position="26"/>
    </location>
</feature>
<evidence type="ECO:0000256" key="8">
    <source>
        <dbReference type="RuleBase" id="RU000461"/>
    </source>
</evidence>
<comment type="cofactor">
    <cofactor evidence="1 7">
        <name>heme</name>
        <dbReference type="ChEBI" id="CHEBI:30413"/>
    </cofactor>
</comment>
<evidence type="ECO:0000256" key="2">
    <source>
        <dbReference type="ARBA" id="ARBA00010617"/>
    </source>
</evidence>
<dbReference type="InterPro" id="IPR047146">
    <property type="entry name" value="Cyt_P450_E_CYP52_fungi"/>
</dbReference>
<dbReference type="SUPFAM" id="SSF48264">
    <property type="entry name" value="Cytochrome P450"/>
    <property type="match status" value="1"/>
</dbReference>
<dbReference type="RefSeq" id="XP_008076483.1">
    <property type="nucleotide sequence ID" value="XM_008078292.1"/>
</dbReference>
<dbReference type="HOGENOM" id="CLU_001570_27_0_1"/>
<keyword evidence="4 8" id="KW-0560">Oxidoreductase</keyword>
<evidence type="ECO:0000256" key="5">
    <source>
        <dbReference type="ARBA" id="ARBA00023004"/>
    </source>
</evidence>
<reference evidence="10 11" key="1">
    <citation type="journal article" date="2013" name="BMC Genomics">
        <title>Genomics-driven discovery of the pneumocandin biosynthetic gene cluster in the fungus Glarea lozoyensis.</title>
        <authorList>
            <person name="Chen L."/>
            <person name="Yue Q."/>
            <person name="Zhang X."/>
            <person name="Xiang M."/>
            <person name="Wang C."/>
            <person name="Li S."/>
            <person name="Che Y."/>
            <person name="Ortiz-Lopez F.J."/>
            <person name="Bills G.F."/>
            <person name="Liu X."/>
            <person name="An Z."/>
        </authorList>
    </citation>
    <scope>NUCLEOTIDE SEQUENCE [LARGE SCALE GENOMIC DNA]</scope>
    <source>
        <strain evidence="11">ATCC 20868 / MF5171</strain>
    </source>
</reference>
<gene>
    <name evidence="10" type="ORF">GLAREA_09331</name>
</gene>
<evidence type="ECO:0000256" key="4">
    <source>
        <dbReference type="ARBA" id="ARBA00023002"/>
    </source>
</evidence>
<dbReference type="Pfam" id="PF00067">
    <property type="entry name" value="p450"/>
    <property type="match status" value="1"/>
</dbReference>
<dbReference type="InterPro" id="IPR002401">
    <property type="entry name" value="Cyt_P450_E_grp-I"/>
</dbReference>
<dbReference type="InterPro" id="IPR036396">
    <property type="entry name" value="Cyt_P450_sf"/>
</dbReference>
<dbReference type="PRINTS" id="PR00385">
    <property type="entry name" value="P450"/>
</dbReference>
<organism evidence="10 11">
    <name type="scientific">Glarea lozoyensis (strain ATCC 20868 / MF5171)</name>
    <dbReference type="NCBI Taxonomy" id="1116229"/>
    <lineage>
        <taxon>Eukaryota</taxon>
        <taxon>Fungi</taxon>
        <taxon>Dikarya</taxon>
        <taxon>Ascomycota</taxon>
        <taxon>Pezizomycotina</taxon>
        <taxon>Leotiomycetes</taxon>
        <taxon>Helotiales</taxon>
        <taxon>Helotiaceae</taxon>
        <taxon>Glarea</taxon>
    </lineage>
</organism>
<evidence type="ECO:0000256" key="1">
    <source>
        <dbReference type="ARBA" id="ARBA00001971"/>
    </source>
</evidence>
<dbReference type="InterPro" id="IPR001128">
    <property type="entry name" value="Cyt_P450"/>
</dbReference>
<evidence type="ECO:0000313" key="11">
    <source>
        <dbReference type="Proteomes" id="UP000016922"/>
    </source>
</evidence>
<sequence>MSANSHARLSAQAVFFVVGLLCILVFHKWLSQRGKIVALGGFAPGMKTKLPFGLRWIIDEIHCAVNYDHFDIWQKRMRQVGTECRTLETRFPGPFGLRIIWTDDPENIKAILVTDFEDWGKGERVHHEWMPLLGNSIFMTDGALWHASRQLIRPHFTKKRVSDLNTFETHVQILIKAIKSKGNTQRIDMQEMFKHYALDIATEFILGKSAHNMLGLNLEFAHAFGEAQRQCVWFTKLGPAKGLFSRKKYLSNLRKINNFIEPFVDEVLSFTPEELQLKSKREKNFLHSLATFSRDRKMLRDQIIGVLLGGRDTVASGLSWALYELARHPEIVTKLRHEISAIVGLNNAPSFSKMREMKYLQYIINETLRLYPSVAVNCRFSTKNTSLPRGGTSGGRVGILNDTLVVFSPIACQRHRIAYPLDSKIEEFDPERWVHLEFKQGNYFPFSGGPRICVGQQFALAEMGYTLVRLFQTFSQIHSFMDYERLDRNGGNMQTDIVLELREGVEVGFMYE</sequence>
<evidence type="ECO:0000256" key="6">
    <source>
        <dbReference type="ARBA" id="ARBA00023033"/>
    </source>
</evidence>
<dbReference type="OMA" id="ERGFMTA"/>
<keyword evidence="9" id="KW-1133">Transmembrane helix</keyword>
<keyword evidence="7 8" id="KW-0349">Heme</keyword>
<proteinExistence type="inferred from homology"/>
<keyword evidence="9" id="KW-0472">Membrane</keyword>
<dbReference type="CDD" id="cd11063">
    <property type="entry name" value="CYP52"/>
    <property type="match status" value="1"/>
</dbReference>
<dbReference type="Proteomes" id="UP000016922">
    <property type="component" value="Unassembled WGS sequence"/>
</dbReference>
<dbReference type="GO" id="GO:0004497">
    <property type="term" value="F:monooxygenase activity"/>
    <property type="evidence" value="ECO:0007669"/>
    <property type="project" value="UniProtKB-KW"/>
</dbReference>
<dbReference type="PRINTS" id="PR00463">
    <property type="entry name" value="EP450I"/>
</dbReference>
<dbReference type="Gene3D" id="1.10.630.10">
    <property type="entry name" value="Cytochrome P450"/>
    <property type="match status" value="1"/>
</dbReference>
<dbReference type="GO" id="GO:0016705">
    <property type="term" value="F:oxidoreductase activity, acting on paired donors, with incorporation or reduction of molecular oxygen"/>
    <property type="evidence" value="ECO:0007669"/>
    <property type="project" value="InterPro"/>
</dbReference>